<dbReference type="AlphaFoldDB" id="A0A813EI46"/>
<evidence type="ECO:0000256" key="2">
    <source>
        <dbReference type="SAM" id="SignalP"/>
    </source>
</evidence>
<keyword evidence="4" id="KW-1185">Reference proteome</keyword>
<feature type="signal peptide" evidence="2">
    <location>
        <begin position="1"/>
        <end position="16"/>
    </location>
</feature>
<feature type="transmembrane region" description="Helical" evidence="1">
    <location>
        <begin position="175"/>
        <end position="196"/>
    </location>
</feature>
<keyword evidence="1" id="KW-0812">Transmembrane</keyword>
<sequence length="202" mass="22940">MCLLVYLCFVSRRLWRCDWAAVRLAVAKHSRQLCCIDRPEEMQMKQFTRQRISWSQGISECVLHCMGVKHVLGGILLLTNLSDSSVLFLIKDLPGDIAGFALLFLITVTPKRFVPLFRPQSCERQSLIQMARLLGSLIASNARLACPCQVIFFLAKCVSCRGRESWLSEVCADAWLTALFLVILIVYEMLILRLVMDTVPVE</sequence>
<protein>
    <submittedName>
        <fullName evidence="3">Uncharacterized protein</fullName>
    </submittedName>
</protein>
<dbReference type="EMBL" id="CAJNNV010010772">
    <property type="protein sequence ID" value="CAE8599017.1"/>
    <property type="molecule type" value="Genomic_DNA"/>
</dbReference>
<evidence type="ECO:0000313" key="3">
    <source>
        <dbReference type="EMBL" id="CAE8599017.1"/>
    </source>
</evidence>
<name>A0A813EI46_POLGL</name>
<organism evidence="3 4">
    <name type="scientific">Polarella glacialis</name>
    <name type="common">Dinoflagellate</name>
    <dbReference type="NCBI Taxonomy" id="89957"/>
    <lineage>
        <taxon>Eukaryota</taxon>
        <taxon>Sar</taxon>
        <taxon>Alveolata</taxon>
        <taxon>Dinophyceae</taxon>
        <taxon>Suessiales</taxon>
        <taxon>Suessiaceae</taxon>
        <taxon>Polarella</taxon>
    </lineage>
</organism>
<feature type="non-terminal residue" evidence="3">
    <location>
        <position position="1"/>
    </location>
</feature>
<feature type="chain" id="PRO_5032276037" evidence="2">
    <location>
        <begin position="17"/>
        <end position="202"/>
    </location>
</feature>
<keyword evidence="1" id="KW-0472">Membrane</keyword>
<dbReference type="Proteomes" id="UP000654075">
    <property type="component" value="Unassembled WGS sequence"/>
</dbReference>
<proteinExistence type="predicted"/>
<keyword evidence="2" id="KW-0732">Signal</keyword>
<accession>A0A813EI46</accession>
<keyword evidence="1" id="KW-1133">Transmembrane helix</keyword>
<evidence type="ECO:0000256" key="1">
    <source>
        <dbReference type="SAM" id="Phobius"/>
    </source>
</evidence>
<evidence type="ECO:0000313" key="4">
    <source>
        <dbReference type="Proteomes" id="UP000654075"/>
    </source>
</evidence>
<comment type="caution">
    <text evidence="3">The sequence shown here is derived from an EMBL/GenBank/DDBJ whole genome shotgun (WGS) entry which is preliminary data.</text>
</comment>
<reference evidence="3" key="1">
    <citation type="submission" date="2021-02" db="EMBL/GenBank/DDBJ databases">
        <authorList>
            <person name="Dougan E. K."/>
            <person name="Rhodes N."/>
            <person name="Thang M."/>
            <person name="Chan C."/>
        </authorList>
    </citation>
    <scope>NUCLEOTIDE SEQUENCE</scope>
</reference>
<gene>
    <name evidence="3" type="ORF">PGLA1383_LOCUS17399</name>
</gene>